<protein>
    <recommendedName>
        <fullName evidence="5">Secreted protein</fullName>
    </recommendedName>
</protein>
<feature type="chain" id="PRO_5043652365" description="Secreted protein" evidence="2">
    <location>
        <begin position="19"/>
        <end position="82"/>
    </location>
</feature>
<feature type="signal peptide" evidence="2">
    <location>
        <begin position="1"/>
        <end position="18"/>
    </location>
</feature>
<evidence type="ECO:0000256" key="1">
    <source>
        <dbReference type="SAM" id="MobiDB-lite"/>
    </source>
</evidence>
<name>A0AAV5J6C5_9ROSI</name>
<feature type="region of interest" description="Disordered" evidence="1">
    <location>
        <begin position="30"/>
        <end position="82"/>
    </location>
</feature>
<dbReference type="AlphaFoldDB" id="A0AAV5J6C5"/>
<feature type="compositionally biased region" description="Basic and acidic residues" evidence="1">
    <location>
        <begin position="48"/>
        <end position="82"/>
    </location>
</feature>
<dbReference type="Proteomes" id="UP001054252">
    <property type="component" value="Unassembled WGS sequence"/>
</dbReference>
<organism evidence="3 4">
    <name type="scientific">Rubroshorea leprosula</name>
    <dbReference type="NCBI Taxonomy" id="152421"/>
    <lineage>
        <taxon>Eukaryota</taxon>
        <taxon>Viridiplantae</taxon>
        <taxon>Streptophyta</taxon>
        <taxon>Embryophyta</taxon>
        <taxon>Tracheophyta</taxon>
        <taxon>Spermatophyta</taxon>
        <taxon>Magnoliopsida</taxon>
        <taxon>eudicotyledons</taxon>
        <taxon>Gunneridae</taxon>
        <taxon>Pentapetalae</taxon>
        <taxon>rosids</taxon>
        <taxon>malvids</taxon>
        <taxon>Malvales</taxon>
        <taxon>Dipterocarpaceae</taxon>
        <taxon>Rubroshorea</taxon>
    </lineage>
</organism>
<gene>
    <name evidence="3" type="ORF">SLEP1_g19743</name>
</gene>
<evidence type="ECO:0000313" key="3">
    <source>
        <dbReference type="EMBL" id="GKV08056.1"/>
    </source>
</evidence>
<sequence length="82" mass="9132">MLLVVSQVIFLLILSSLAYRGNTLAHSENPYAREVHPGTPDQRSMPISDERGCSCQNEVRDSDQSLEKETVAGPVEKDDHIH</sequence>
<accession>A0AAV5J6C5</accession>
<keyword evidence="2" id="KW-0732">Signal</keyword>
<keyword evidence="4" id="KW-1185">Reference proteome</keyword>
<evidence type="ECO:0008006" key="5">
    <source>
        <dbReference type="Google" id="ProtNLM"/>
    </source>
</evidence>
<comment type="caution">
    <text evidence="3">The sequence shown here is derived from an EMBL/GenBank/DDBJ whole genome shotgun (WGS) entry which is preliminary data.</text>
</comment>
<reference evidence="3 4" key="1">
    <citation type="journal article" date="2021" name="Commun. Biol.">
        <title>The genome of Shorea leprosula (Dipterocarpaceae) highlights the ecological relevance of drought in aseasonal tropical rainforests.</title>
        <authorList>
            <person name="Ng K.K.S."/>
            <person name="Kobayashi M.J."/>
            <person name="Fawcett J.A."/>
            <person name="Hatakeyama M."/>
            <person name="Paape T."/>
            <person name="Ng C.H."/>
            <person name="Ang C.C."/>
            <person name="Tnah L.H."/>
            <person name="Lee C.T."/>
            <person name="Nishiyama T."/>
            <person name="Sese J."/>
            <person name="O'Brien M.J."/>
            <person name="Copetti D."/>
            <person name="Mohd Noor M.I."/>
            <person name="Ong R.C."/>
            <person name="Putra M."/>
            <person name="Sireger I.Z."/>
            <person name="Indrioko S."/>
            <person name="Kosugi Y."/>
            <person name="Izuno A."/>
            <person name="Isagi Y."/>
            <person name="Lee S.L."/>
            <person name="Shimizu K.K."/>
        </authorList>
    </citation>
    <scope>NUCLEOTIDE SEQUENCE [LARGE SCALE GENOMIC DNA]</scope>
    <source>
        <strain evidence="3">214</strain>
    </source>
</reference>
<proteinExistence type="predicted"/>
<evidence type="ECO:0000256" key="2">
    <source>
        <dbReference type="SAM" id="SignalP"/>
    </source>
</evidence>
<evidence type="ECO:0000313" key="4">
    <source>
        <dbReference type="Proteomes" id="UP001054252"/>
    </source>
</evidence>
<dbReference type="EMBL" id="BPVZ01000028">
    <property type="protein sequence ID" value="GKV08056.1"/>
    <property type="molecule type" value="Genomic_DNA"/>
</dbReference>